<dbReference type="Proteomes" id="UP001578633">
    <property type="component" value="Chromosome 1"/>
</dbReference>
<protein>
    <submittedName>
        <fullName evidence="1">Uncharacterized protein</fullName>
    </submittedName>
</protein>
<evidence type="ECO:0000313" key="2">
    <source>
        <dbReference type="Proteomes" id="UP001578633"/>
    </source>
</evidence>
<reference evidence="1 2" key="1">
    <citation type="submission" date="2024-09" db="EMBL/GenBank/DDBJ databases">
        <title>T2T genomes of carrot and Alternaria dauci and their utility for understanding host-pathogen interaction during carrot leaf blight disease.</title>
        <authorList>
            <person name="Liu W."/>
            <person name="Xu S."/>
            <person name="Ou C."/>
            <person name="Liu X."/>
            <person name="Zhuang F."/>
            <person name="Deng X.W."/>
        </authorList>
    </citation>
    <scope>NUCLEOTIDE SEQUENCE [LARGE SCALE GENOMIC DNA]</scope>
    <source>
        <strain evidence="1 2">A2016</strain>
    </source>
</reference>
<dbReference type="GeneID" id="96080690"/>
<proteinExistence type="predicted"/>
<comment type="caution">
    <text evidence="1">The sequence shown here is derived from an EMBL/GenBank/DDBJ whole genome shotgun (WGS) entry which is preliminary data.</text>
</comment>
<accession>A0ABR3UU91</accession>
<dbReference type="EMBL" id="JBHGVX010000001">
    <property type="protein sequence ID" value="KAL1800026.1"/>
    <property type="molecule type" value="Genomic_DNA"/>
</dbReference>
<sequence>MWMKCDTFCAIMQPFVDQHLDKLLGLSNPTIWTSFRAVPDLLLLTEVQDFDDPPDHSVLMITTDSHGEKYFFDGTIDQYGWDWRTNWLMTEKELMESHIDLSQVPCFQDDDFEDVKATRAVAMGMDNEYGYWAIASRRMEQIFRQIDWDALRGCAEGEIEERIRLLSRASFAGAFEETMAQQDTSL</sequence>
<dbReference type="RefSeq" id="XP_069310610.1">
    <property type="nucleotide sequence ID" value="XM_069447655.1"/>
</dbReference>
<gene>
    <name evidence="1" type="ORF">ACET3X_000368</name>
</gene>
<keyword evidence="2" id="KW-1185">Reference proteome</keyword>
<evidence type="ECO:0000313" key="1">
    <source>
        <dbReference type="EMBL" id="KAL1800026.1"/>
    </source>
</evidence>
<name>A0ABR3UU91_9PLEO</name>
<organism evidence="1 2">
    <name type="scientific">Alternaria dauci</name>
    <dbReference type="NCBI Taxonomy" id="48095"/>
    <lineage>
        <taxon>Eukaryota</taxon>
        <taxon>Fungi</taxon>
        <taxon>Dikarya</taxon>
        <taxon>Ascomycota</taxon>
        <taxon>Pezizomycotina</taxon>
        <taxon>Dothideomycetes</taxon>
        <taxon>Pleosporomycetidae</taxon>
        <taxon>Pleosporales</taxon>
        <taxon>Pleosporineae</taxon>
        <taxon>Pleosporaceae</taxon>
        <taxon>Alternaria</taxon>
        <taxon>Alternaria sect. Porri</taxon>
    </lineage>
</organism>